<dbReference type="EMBL" id="CAADHO010000002">
    <property type="protein sequence ID" value="VFQ43865.1"/>
    <property type="molecule type" value="Genomic_DNA"/>
</dbReference>
<dbReference type="RefSeq" id="WP_180138358.1">
    <property type="nucleotide sequence ID" value="NZ_CAADHO010000002.1"/>
</dbReference>
<accession>A0A4U8YJE2</accession>
<reference evidence="1 2" key="1">
    <citation type="submission" date="2019-03" db="EMBL/GenBank/DDBJ databases">
        <authorList>
            <person name="Nijsse B."/>
        </authorList>
    </citation>
    <scope>NUCLEOTIDE SEQUENCE [LARGE SCALE GENOMIC DNA]</scope>
    <source>
        <strain evidence="1">Desulfoluna butyratoxydans MSL71</strain>
    </source>
</reference>
<evidence type="ECO:0000313" key="1">
    <source>
        <dbReference type="EMBL" id="VFQ43865.1"/>
    </source>
</evidence>
<sequence length="289" mass="32076">MNYEINYIFDPENTSDALKLPGPDLLSRGALAPGGINLTQFAGKKAAAIHISAEADGPNTPDVSCGLIEFDEKGGLHPDILSFLAEAVELKENDQKLQELDVKYRSRWNWEPGEDVLEHFITEFLSKDMLVLMLQKKHKAPTTDFVIIKDDLEPIVWSQMRFNDFFGRKSKAGIEGGARQTVTVIAVTSRISDQGQILSAPIVGSHFQLDENGLPTEELLETHLEITRDLLACSNKEEVTSIGERIVTELNTPLDEETVTKAFALVFNRAPDADEMKLAMASHTKLEIN</sequence>
<organism evidence="1 2">
    <name type="scientific">Desulfoluna butyratoxydans</name>
    <dbReference type="NCBI Taxonomy" id="231438"/>
    <lineage>
        <taxon>Bacteria</taxon>
        <taxon>Pseudomonadati</taxon>
        <taxon>Thermodesulfobacteriota</taxon>
        <taxon>Desulfobacteria</taxon>
        <taxon>Desulfobacterales</taxon>
        <taxon>Desulfolunaceae</taxon>
        <taxon>Desulfoluna</taxon>
    </lineage>
</organism>
<dbReference type="Proteomes" id="UP000507962">
    <property type="component" value="Unassembled WGS sequence"/>
</dbReference>
<name>A0A4U8YJE2_9BACT</name>
<gene>
    <name evidence="1" type="ORF">MSL71_15070</name>
</gene>
<keyword evidence="2" id="KW-1185">Reference proteome</keyword>
<protein>
    <submittedName>
        <fullName evidence="1">Uncharacterized protein</fullName>
    </submittedName>
</protein>
<dbReference type="AlphaFoldDB" id="A0A4U8YJE2"/>
<evidence type="ECO:0000313" key="2">
    <source>
        <dbReference type="Proteomes" id="UP000507962"/>
    </source>
</evidence>
<proteinExistence type="predicted"/>